<accession>A0A7V1EH88</accession>
<sequence length="87" mass="10192">MIKIFSITKNIQKNFMSGARVEIKDQNLDALHKTYSDKNSCMNFLLNVGFIYHHYSGNTFSVCLESGDFCMMISFLTTIEWRWGMDY</sequence>
<dbReference type="EMBL" id="DSKY01000006">
    <property type="protein sequence ID" value="HDY58334.1"/>
    <property type="molecule type" value="Genomic_DNA"/>
</dbReference>
<organism evidence="1">
    <name type="scientific">candidate division WOR-3 bacterium</name>
    <dbReference type="NCBI Taxonomy" id="2052148"/>
    <lineage>
        <taxon>Bacteria</taxon>
        <taxon>Bacteria division WOR-3</taxon>
    </lineage>
</organism>
<reference evidence="1" key="1">
    <citation type="journal article" date="2020" name="mSystems">
        <title>Genome- and Community-Level Interaction Insights into Carbon Utilization and Element Cycling Functions of Hydrothermarchaeota in Hydrothermal Sediment.</title>
        <authorList>
            <person name="Zhou Z."/>
            <person name="Liu Y."/>
            <person name="Xu W."/>
            <person name="Pan J."/>
            <person name="Luo Z.H."/>
            <person name="Li M."/>
        </authorList>
    </citation>
    <scope>NUCLEOTIDE SEQUENCE [LARGE SCALE GENOMIC DNA]</scope>
    <source>
        <strain evidence="1">SpSt-258</strain>
    </source>
</reference>
<name>A0A7V1EH88_UNCW3</name>
<evidence type="ECO:0000313" key="1">
    <source>
        <dbReference type="EMBL" id="HDY58334.1"/>
    </source>
</evidence>
<comment type="caution">
    <text evidence="1">The sequence shown here is derived from an EMBL/GenBank/DDBJ whole genome shotgun (WGS) entry which is preliminary data.</text>
</comment>
<gene>
    <name evidence="1" type="ORF">ENP86_02100</name>
</gene>
<proteinExistence type="predicted"/>
<dbReference type="AlphaFoldDB" id="A0A7V1EH88"/>
<protein>
    <submittedName>
        <fullName evidence="1">Uncharacterized protein</fullName>
    </submittedName>
</protein>